<dbReference type="EMBL" id="CAJZBQ010000018">
    <property type="protein sequence ID" value="CAG9317149.1"/>
    <property type="molecule type" value="Genomic_DNA"/>
</dbReference>
<evidence type="ECO:0000313" key="1">
    <source>
        <dbReference type="EMBL" id="CAG9317149.1"/>
    </source>
</evidence>
<reference evidence="1" key="1">
    <citation type="submission" date="2021-09" db="EMBL/GenBank/DDBJ databases">
        <authorList>
            <consortium name="AG Swart"/>
            <person name="Singh M."/>
            <person name="Singh A."/>
            <person name="Seah K."/>
            <person name="Emmerich C."/>
        </authorList>
    </citation>
    <scope>NUCLEOTIDE SEQUENCE</scope>
    <source>
        <strain evidence="1">ATCC30299</strain>
    </source>
</reference>
<accession>A0AAU9ISX5</accession>
<organism evidence="1 2">
    <name type="scientific">Blepharisma stoltei</name>
    <dbReference type="NCBI Taxonomy" id="1481888"/>
    <lineage>
        <taxon>Eukaryota</taxon>
        <taxon>Sar</taxon>
        <taxon>Alveolata</taxon>
        <taxon>Ciliophora</taxon>
        <taxon>Postciliodesmatophora</taxon>
        <taxon>Heterotrichea</taxon>
        <taxon>Heterotrichida</taxon>
        <taxon>Blepharismidae</taxon>
        <taxon>Blepharisma</taxon>
    </lineage>
</organism>
<gene>
    <name evidence="1" type="ORF">BSTOLATCC_MIC18403</name>
</gene>
<name>A0AAU9ISX5_9CILI</name>
<keyword evidence="2" id="KW-1185">Reference proteome</keyword>
<proteinExistence type="predicted"/>
<sequence length="66" mass="7889">MICIEKFGDIYLSGLHFDMKPSDFQLEIKEKRIMWNGKSFGRENTFDIEIELGCEMIPEFVRHFDI</sequence>
<protein>
    <submittedName>
        <fullName evidence="1">Uncharacterized protein</fullName>
    </submittedName>
</protein>
<dbReference type="Proteomes" id="UP001162131">
    <property type="component" value="Unassembled WGS sequence"/>
</dbReference>
<comment type="caution">
    <text evidence="1">The sequence shown here is derived from an EMBL/GenBank/DDBJ whole genome shotgun (WGS) entry which is preliminary data.</text>
</comment>
<dbReference type="AlphaFoldDB" id="A0AAU9ISX5"/>
<evidence type="ECO:0000313" key="2">
    <source>
        <dbReference type="Proteomes" id="UP001162131"/>
    </source>
</evidence>